<protein>
    <submittedName>
        <fullName evidence="2">Uncharacterized protein</fullName>
    </submittedName>
</protein>
<dbReference type="AlphaFoldDB" id="A0A3S9HRR8"/>
<sequence length="181" mass="19555">MAAGHQGLRRLLDRQSSSNPSHQTRDKPVWRQLNRQGQRVARRTGERLMREIGIADAVHGRKVVAAMPDPTAGRAAPFAFVEHAAFPDVRPGAVEVLPHDLVVRVALAAPRLRSRQLGRSRPLGGCVARRRRKGCRGGVRAGSEAVERYAQAGLDLPHAVSSAVKNSINAGARTLGSTSWS</sequence>
<reference evidence="2 3" key="1">
    <citation type="submission" date="2018-12" db="EMBL/GenBank/DDBJ databases">
        <authorList>
            <person name="Li K."/>
        </authorList>
    </citation>
    <scope>NUCLEOTIDE SEQUENCE [LARGE SCALE GENOMIC DNA]</scope>
    <source>
        <strain evidence="3">CR22</strain>
    </source>
</reference>
<evidence type="ECO:0000313" key="3">
    <source>
        <dbReference type="Proteomes" id="UP000280197"/>
    </source>
</evidence>
<dbReference type="KEGG" id="saqu:EJC51_00805"/>
<dbReference type="Proteomes" id="UP000280197">
    <property type="component" value="Chromosome"/>
</dbReference>
<evidence type="ECO:0000256" key="1">
    <source>
        <dbReference type="SAM" id="MobiDB-lite"/>
    </source>
</evidence>
<organism evidence="2 3">
    <name type="scientific">Streptomyces aquilus</name>
    <dbReference type="NCBI Taxonomy" id="2548456"/>
    <lineage>
        <taxon>Bacteria</taxon>
        <taxon>Bacillati</taxon>
        <taxon>Actinomycetota</taxon>
        <taxon>Actinomycetes</taxon>
        <taxon>Kitasatosporales</taxon>
        <taxon>Streptomycetaceae</taxon>
        <taxon>Streptomyces</taxon>
    </lineage>
</organism>
<proteinExistence type="predicted"/>
<keyword evidence="3" id="KW-1185">Reference proteome</keyword>
<feature type="region of interest" description="Disordered" evidence="1">
    <location>
        <begin position="1"/>
        <end position="28"/>
    </location>
</feature>
<dbReference type="EMBL" id="CP034463">
    <property type="protein sequence ID" value="AZP14828.1"/>
    <property type="molecule type" value="Genomic_DNA"/>
</dbReference>
<name>A0A3S9HRR8_9ACTN</name>
<evidence type="ECO:0000313" key="2">
    <source>
        <dbReference type="EMBL" id="AZP14828.1"/>
    </source>
</evidence>
<accession>A0A3S9HRR8</accession>
<gene>
    <name evidence="2" type="ORF">EJC51_00805</name>
</gene>